<reference evidence="1 2" key="1">
    <citation type="submission" date="2020-05" db="EMBL/GenBank/DDBJ databases">
        <title>Genomic Encyclopedia of Type Strains, Phase IV (KMG-V): Genome sequencing to study the core and pangenomes of soil and plant-associated prokaryotes.</title>
        <authorList>
            <person name="Whitman W."/>
        </authorList>
    </citation>
    <scope>NUCLEOTIDE SEQUENCE [LARGE SCALE GENOMIC DNA]</scope>
    <source>
        <strain evidence="1 2">C29</strain>
    </source>
</reference>
<keyword evidence="2" id="KW-1185">Reference proteome</keyword>
<dbReference type="EMBL" id="JABSNM010000022">
    <property type="protein sequence ID" value="NRT58048.1"/>
    <property type="molecule type" value="Genomic_DNA"/>
</dbReference>
<evidence type="ECO:0000313" key="1">
    <source>
        <dbReference type="EMBL" id="NRT58048.1"/>
    </source>
</evidence>
<dbReference type="Proteomes" id="UP001516061">
    <property type="component" value="Unassembled WGS sequence"/>
</dbReference>
<name>A0ABX2G6U4_9BURK</name>
<proteinExistence type="predicted"/>
<comment type="caution">
    <text evidence="1">The sequence shown here is derived from an EMBL/GenBank/DDBJ whole genome shotgun (WGS) entry which is preliminary data.</text>
</comment>
<gene>
    <name evidence="1" type="ORF">HNQ01_003814</name>
</gene>
<organism evidence="1 2">
    <name type="scientific">Sphaerotilus uruguayifluvii</name>
    <dbReference type="NCBI Taxonomy" id="2735897"/>
    <lineage>
        <taxon>Bacteria</taxon>
        <taxon>Pseudomonadati</taxon>
        <taxon>Pseudomonadota</taxon>
        <taxon>Betaproteobacteria</taxon>
        <taxon>Burkholderiales</taxon>
        <taxon>Sphaerotilaceae</taxon>
        <taxon>Sphaerotilus</taxon>
    </lineage>
</organism>
<dbReference type="RefSeq" id="WP_173807077.1">
    <property type="nucleotide sequence ID" value="NZ_JABSNM010000022.1"/>
</dbReference>
<accession>A0ABX2G6U4</accession>
<sequence length="62" mass="6761">METHLADSQLFASPFFLQAPLQVLVSIDEFRAQSLTGFPDVEGIETLQGDLVDSGLPSDRLP</sequence>
<evidence type="ECO:0000313" key="2">
    <source>
        <dbReference type="Proteomes" id="UP001516061"/>
    </source>
</evidence>
<protein>
    <submittedName>
        <fullName evidence="1">Uncharacterized protein</fullName>
    </submittedName>
</protein>